<dbReference type="InterPro" id="IPR029052">
    <property type="entry name" value="Metallo-depent_PP-like"/>
</dbReference>
<gene>
    <name evidence="2" type="ORF">FC15_GL000663</name>
</gene>
<comment type="caution">
    <text evidence="2">The sequence shown here is derived from an EMBL/GenBank/DDBJ whole genome shotgun (WGS) entry which is preliminary data.</text>
</comment>
<sequence length="456" mass="51923">MTTMSRSAHWPPLFRRFNSHQSRQQLFNETRHAPGTYTTTLVNDFGKKVKYTLIVTADDQQIFLPQQKADGLAGPIYFRSYSKFFKRYNAMTELPLGARQFVKQYLQEFAVKLNHKLTPESLTMGIVTDTHDKANANYTYYGVNGLQHVQELNLLDETGILDIKGHLGDAIDGSDQPAISQARLGKIVATLNESKTPFFMVEGNHDANDKYDEKFFHDRPSFTAKTYGNLVYKKLFAQPQIHVVDWQSGLGYFDKGQVRVIFLNTSDVPFLLNADGTKKYDVKLTLAIRQQQIEALVALLQSSSNRRIVICGHANLIDAKGDDALQYNGHAVHELLVAFNHRLKGRLQPQVTNPDFTVNVEFDFSQQQGGQVWAYICGHRHLEAEYKHQGIKYILLNCSALMGPDHQLTTHFNQNWQRKQGTMTEFAGYVIDIDAKTRKINVYGYGAATPERKFNF</sequence>
<accession>A0A0R1VRI7</accession>
<dbReference type="Gene3D" id="3.60.21.10">
    <property type="match status" value="1"/>
</dbReference>
<evidence type="ECO:0000313" key="2">
    <source>
        <dbReference type="EMBL" id="KRM08368.1"/>
    </source>
</evidence>
<evidence type="ECO:0000259" key="1">
    <source>
        <dbReference type="Pfam" id="PF00149"/>
    </source>
</evidence>
<dbReference type="Pfam" id="PF00149">
    <property type="entry name" value="Metallophos"/>
    <property type="match status" value="1"/>
</dbReference>
<feature type="domain" description="Calcineurin-like phosphoesterase" evidence="1">
    <location>
        <begin position="125"/>
        <end position="325"/>
    </location>
</feature>
<evidence type="ECO:0000313" key="3">
    <source>
        <dbReference type="Proteomes" id="UP000051315"/>
    </source>
</evidence>
<dbReference type="EMBL" id="AZFX01000089">
    <property type="protein sequence ID" value="KRM08368.1"/>
    <property type="molecule type" value="Genomic_DNA"/>
</dbReference>
<reference evidence="2 3" key="1">
    <citation type="journal article" date="2015" name="Genome Announc.">
        <title>Expanding the biotechnology potential of lactobacilli through comparative genomics of 213 strains and associated genera.</title>
        <authorList>
            <person name="Sun Z."/>
            <person name="Harris H.M."/>
            <person name="McCann A."/>
            <person name="Guo C."/>
            <person name="Argimon S."/>
            <person name="Zhang W."/>
            <person name="Yang X."/>
            <person name="Jeffery I.B."/>
            <person name="Cooney J.C."/>
            <person name="Kagawa T.F."/>
            <person name="Liu W."/>
            <person name="Song Y."/>
            <person name="Salvetti E."/>
            <person name="Wrobel A."/>
            <person name="Rasinkangas P."/>
            <person name="Parkhill J."/>
            <person name="Rea M.C."/>
            <person name="O'Sullivan O."/>
            <person name="Ritari J."/>
            <person name="Douillard F.P."/>
            <person name="Paul Ross R."/>
            <person name="Yang R."/>
            <person name="Briner A.E."/>
            <person name="Felis G.E."/>
            <person name="de Vos W.M."/>
            <person name="Barrangou R."/>
            <person name="Klaenhammer T.R."/>
            <person name="Caufield P.W."/>
            <person name="Cui Y."/>
            <person name="Zhang H."/>
            <person name="O'Toole P.W."/>
        </authorList>
    </citation>
    <scope>NUCLEOTIDE SEQUENCE [LARGE SCALE GENOMIC DNA]</scope>
    <source>
        <strain evidence="2 3">DSM 17758</strain>
    </source>
</reference>
<name>A0A0R1VRI7_9LACO</name>
<protein>
    <recommendedName>
        <fullName evidence="1">Calcineurin-like phosphoesterase domain-containing protein</fullName>
    </recommendedName>
</protein>
<dbReference type="Proteomes" id="UP000051315">
    <property type="component" value="Unassembled WGS sequence"/>
</dbReference>
<dbReference type="SUPFAM" id="SSF56300">
    <property type="entry name" value="Metallo-dependent phosphatases"/>
    <property type="match status" value="1"/>
</dbReference>
<dbReference type="PATRIC" id="fig|1423735.3.peg.695"/>
<dbReference type="STRING" id="1423735.FC15_GL000663"/>
<dbReference type="GO" id="GO:0016787">
    <property type="term" value="F:hydrolase activity"/>
    <property type="evidence" value="ECO:0007669"/>
    <property type="project" value="InterPro"/>
</dbReference>
<keyword evidence="3" id="KW-1185">Reference proteome</keyword>
<dbReference type="InterPro" id="IPR004843">
    <property type="entry name" value="Calcineurin-like_PHP"/>
</dbReference>
<dbReference type="AlphaFoldDB" id="A0A0R1VRI7"/>
<organism evidence="2 3">
    <name type="scientific">Lapidilactobacillus concavus DSM 17758</name>
    <dbReference type="NCBI Taxonomy" id="1423735"/>
    <lineage>
        <taxon>Bacteria</taxon>
        <taxon>Bacillati</taxon>
        <taxon>Bacillota</taxon>
        <taxon>Bacilli</taxon>
        <taxon>Lactobacillales</taxon>
        <taxon>Lactobacillaceae</taxon>
        <taxon>Lapidilactobacillus</taxon>
    </lineage>
</organism>
<proteinExistence type="predicted"/>